<name>A0A5K8AJ79_9BACT</name>
<dbReference type="AlphaFoldDB" id="A0A5K8AJ79"/>
<reference evidence="2 3" key="1">
    <citation type="submission" date="2019-11" db="EMBL/GenBank/DDBJ databases">
        <title>Comparative genomics of hydrocarbon-degrading Desulfosarcina strains.</title>
        <authorList>
            <person name="Watanabe M."/>
            <person name="Kojima H."/>
            <person name="Fukui M."/>
        </authorList>
    </citation>
    <scope>NUCLEOTIDE SEQUENCE [LARGE SCALE GENOMIC DNA]</scope>
    <source>
        <strain evidence="3">oXyS1</strain>
    </source>
</reference>
<proteinExistence type="predicted"/>
<dbReference type="RefSeq" id="WP_155313456.1">
    <property type="nucleotide sequence ID" value="NZ_AP021879.1"/>
</dbReference>
<dbReference type="Gene3D" id="1.10.260.40">
    <property type="entry name" value="lambda repressor-like DNA-binding domains"/>
    <property type="match status" value="1"/>
</dbReference>
<sequence length="136" mass="14974">MNIRPVKTEADYDAALARIKELWGAESGTQDGDELDMLLVLVGAYEDEHHSVPPPSPIEAIRFVMEQKSLKNSDLIPYLGSRPRVSKILNGKRRLTLKMIRSLNSGLGIPVEILIRDHSIISSDAVSAPKGSESIQ</sequence>
<dbReference type="EMBL" id="AP021879">
    <property type="protein sequence ID" value="BBO92753.1"/>
    <property type="molecule type" value="Genomic_DNA"/>
</dbReference>
<keyword evidence="2" id="KW-0238">DNA-binding</keyword>
<organism evidence="2 3">
    <name type="scientific">Desulfosarcina ovata subsp. ovata</name>
    <dbReference type="NCBI Taxonomy" id="2752305"/>
    <lineage>
        <taxon>Bacteria</taxon>
        <taxon>Pseudomonadati</taxon>
        <taxon>Thermodesulfobacteriota</taxon>
        <taxon>Desulfobacteria</taxon>
        <taxon>Desulfobacterales</taxon>
        <taxon>Desulfosarcinaceae</taxon>
        <taxon>Desulfosarcina</taxon>
    </lineage>
</organism>
<dbReference type="Proteomes" id="UP000422108">
    <property type="component" value="Chromosome"/>
</dbReference>
<evidence type="ECO:0000313" key="3">
    <source>
        <dbReference type="Proteomes" id="UP000422108"/>
    </source>
</evidence>
<feature type="domain" description="HTH cro/C1-type" evidence="1">
    <location>
        <begin position="81"/>
        <end position="114"/>
    </location>
</feature>
<dbReference type="PROSITE" id="PS50943">
    <property type="entry name" value="HTH_CROC1"/>
    <property type="match status" value="1"/>
</dbReference>
<dbReference type="InterPro" id="IPR039060">
    <property type="entry name" value="Antitox_HigA"/>
</dbReference>
<evidence type="ECO:0000313" key="2">
    <source>
        <dbReference type="EMBL" id="BBO92753.1"/>
    </source>
</evidence>
<gene>
    <name evidence="2" type="ORF">DSCOOX_59330</name>
</gene>
<dbReference type="SUPFAM" id="SSF47413">
    <property type="entry name" value="lambda repressor-like DNA-binding domains"/>
    <property type="match status" value="1"/>
</dbReference>
<accession>A0A5K8AJ79</accession>
<protein>
    <submittedName>
        <fullName evidence="2">DNA-binding protein</fullName>
    </submittedName>
</protein>
<dbReference type="CDD" id="cd00093">
    <property type="entry name" value="HTH_XRE"/>
    <property type="match status" value="1"/>
</dbReference>
<dbReference type="GO" id="GO:0001046">
    <property type="term" value="F:core promoter sequence-specific DNA binding"/>
    <property type="evidence" value="ECO:0007669"/>
    <property type="project" value="TreeGrafter"/>
</dbReference>
<evidence type="ECO:0000259" key="1">
    <source>
        <dbReference type="PROSITE" id="PS50943"/>
    </source>
</evidence>
<keyword evidence="3" id="KW-1185">Reference proteome</keyword>
<dbReference type="GO" id="GO:0006355">
    <property type="term" value="P:regulation of DNA-templated transcription"/>
    <property type="evidence" value="ECO:0007669"/>
    <property type="project" value="InterPro"/>
</dbReference>
<dbReference type="InterPro" id="IPR001387">
    <property type="entry name" value="Cro/C1-type_HTH"/>
</dbReference>
<dbReference type="PANTHER" id="PTHR40455:SF1">
    <property type="entry name" value="ANTITOXIN HIGA"/>
    <property type="match status" value="1"/>
</dbReference>
<dbReference type="InterPro" id="IPR010982">
    <property type="entry name" value="Lambda_DNA-bd_dom_sf"/>
</dbReference>
<dbReference type="PANTHER" id="PTHR40455">
    <property type="entry name" value="ANTITOXIN HIGA"/>
    <property type="match status" value="1"/>
</dbReference>